<dbReference type="Pfam" id="PF14062">
    <property type="entry name" value="DUF4253"/>
    <property type="match status" value="1"/>
</dbReference>
<proteinExistence type="predicted"/>
<feature type="domain" description="DUF4253" evidence="1">
    <location>
        <begin position="111"/>
        <end position="210"/>
    </location>
</feature>
<evidence type="ECO:0000259" key="1">
    <source>
        <dbReference type="Pfam" id="PF14062"/>
    </source>
</evidence>
<name>A0A5B9E0D7_9GAMM</name>
<gene>
    <name evidence="2" type="ORF">CS053_06515</name>
</gene>
<protein>
    <submittedName>
        <fullName evidence="2">DUF4253 domain-containing protein</fullName>
    </submittedName>
</protein>
<dbReference type="InterPro" id="IPR025349">
    <property type="entry name" value="DUF4253"/>
</dbReference>
<organism evidence="2 3">
    <name type="scientific">Rhodanobacter glycinis</name>
    <dbReference type="NCBI Taxonomy" id="582702"/>
    <lineage>
        <taxon>Bacteria</taxon>
        <taxon>Pseudomonadati</taxon>
        <taxon>Pseudomonadota</taxon>
        <taxon>Gammaproteobacteria</taxon>
        <taxon>Lysobacterales</taxon>
        <taxon>Rhodanobacteraceae</taxon>
        <taxon>Rhodanobacter</taxon>
    </lineage>
</organism>
<dbReference type="KEGG" id="rgl:CS053_06515"/>
<reference evidence="2 3" key="1">
    <citation type="submission" date="2019-08" db="EMBL/GenBank/DDBJ databases">
        <title>Complete genome sequence of Rhodanobacter glycinis strain T01E-68 isolated from tomato root.</title>
        <authorList>
            <person name="Weon H.-Y."/>
            <person name="Lee S.A."/>
        </authorList>
    </citation>
    <scope>NUCLEOTIDE SEQUENCE [LARGE SCALE GENOMIC DNA]</scope>
    <source>
        <strain evidence="2 3">T01E-68</strain>
    </source>
</reference>
<dbReference type="AlphaFoldDB" id="A0A5B9E0D7"/>
<dbReference type="RefSeq" id="WP_147626828.1">
    <property type="nucleotide sequence ID" value="NZ_CP042807.1"/>
</dbReference>
<accession>A0A5B9E0D7</accession>
<sequence>MDRSAGHRVGGGQARHRPDVAGALLAKQSGQPLRLYSTRDFGRDRFPGARSVLVKSSLAVPLVQRMRAELGPGLVAFVGNGLVSADLPANGSGSELVGLLSPHGTEVVVGKGASQFDIIRIAATNAVNYDMGTEDLIRKLKQWDVAYGIDIVMADTDTIQLRLKTVPPDIHAFAKELYAFCPDIVDQGVGSVEKLERSIRESRTVFLWWD</sequence>
<evidence type="ECO:0000313" key="3">
    <source>
        <dbReference type="Proteomes" id="UP000321807"/>
    </source>
</evidence>
<dbReference type="Proteomes" id="UP000321807">
    <property type="component" value="Chromosome"/>
</dbReference>
<dbReference type="EMBL" id="CP042807">
    <property type="protein sequence ID" value="QEE24191.1"/>
    <property type="molecule type" value="Genomic_DNA"/>
</dbReference>
<evidence type="ECO:0000313" key="2">
    <source>
        <dbReference type="EMBL" id="QEE24191.1"/>
    </source>
</evidence>